<accession>A0A975AJ34</accession>
<evidence type="ECO:0000256" key="8">
    <source>
        <dbReference type="ARBA" id="ARBA00023065"/>
    </source>
</evidence>
<comment type="subcellular location">
    <subcellularLocation>
        <location evidence="13">Cell membrane</location>
        <topology evidence="13">Single-pass membrane protein</topology>
    </subcellularLocation>
    <subcellularLocation>
        <location evidence="12">Endomembrane system</location>
        <topology evidence="12">Single-pass membrane protein</topology>
    </subcellularLocation>
</comment>
<comment type="function">
    <text evidence="11 13">F(1)F(0) ATP synthase produces ATP from ADP in the presence of a proton or sodium gradient. F-type ATPases consist of two structural domains, F(1) containing the extramembraneous catalytic core and F(0) containing the membrane proton channel, linked together by a central stalk and a peripheral stalk. During catalysis, ATP synthesis in the catalytic domain of F(1) is coupled via a rotary mechanism of the central stalk subunits to proton translocation.</text>
</comment>
<evidence type="ECO:0000256" key="5">
    <source>
        <dbReference type="ARBA" id="ARBA00022692"/>
    </source>
</evidence>
<reference evidence="15" key="1">
    <citation type="submission" date="2021-03" db="EMBL/GenBank/DDBJ databases">
        <title>Alkalibacter marinus sp. nov., isolated from tidal flat sediment.</title>
        <authorList>
            <person name="Namirimu T."/>
            <person name="Yang J.-A."/>
            <person name="Yang S.-H."/>
            <person name="Kim Y.-J."/>
            <person name="Kwon K.K."/>
        </authorList>
    </citation>
    <scope>NUCLEOTIDE SEQUENCE</scope>
    <source>
        <strain evidence="15">ES005</strain>
    </source>
</reference>
<keyword evidence="10 13" id="KW-0066">ATP synthesis</keyword>
<dbReference type="GO" id="GO:0046933">
    <property type="term" value="F:proton-transporting ATP synthase activity, rotational mechanism"/>
    <property type="evidence" value="ECO:0007669"/>
    <property type="project" value="UniProtKB-UniRule"/>
</dbReference>
<dbReference type="InterPro" id="IPR028987">
    <property type="entry name" value="ATP_synth_B-like_membr_sf"/>
</dbReference>
<evidence type="ECO:0000256" key="4">
    <source>
        <dbReference type="ARBA" id="ARBA00022547"/>
    </source>
</evidence>
<keyword evidence="9 13" id="KW-0472">Membrane</keyword>
<keyword evidence="3 13" id="KW-1003">Cell membrane</keyword>
<keyword evidence="6 13" id="KW-0375">Hydrogen ion transport</keyword>
<dbReference type="RefSeq" id="WP_207300646.1">
    <property type="nucleotide sequence ID" value="NZ_CP071444.1"/>
</dbReference>
<keyword evidence="7 13" id="KW-1133">Transmembrane helix</keyword>
<dbReference type="CDD" id="cd06503">
    <property type="entry name" value="ATP-synt_Fo_b"/>
    <property type="match status" value="1"/>
</dbReference>
<evidence type="ECO:0000256" key="2">
    <source>
        <dbReference type="ARBA" id="ARBA00022448"/>
    </source>
</evidence>
<dbReference type="GO" id="GO:0005886">
    <property type="term" value="C:plasma membrane"/>
    <property type="evidence" value="ECO:0007669"/>
    <property type="project" value="UniProtKB-SubCell"/>
</dbReference>
<dbReference type="EMBL" id="CP071444">
    <property type="protein sequence ID" value="QSX09309.1"/>
    <property type="molecule type" value="Genomic_DNA"/>
</dbReference>
<evidence type="ECO:0000256" key="1">
    <source>
        <dbReference type="ARBA" id="ARBA00005513"/>
    </source>
</evidence>
<dbReference type="HAMAP" id="MF_01398">
    <property type="entry name" value="ATP_synth_b_bprime"/>
    <property type="match status" value="1"/>
</dbReference>
<dbReference type="InterPro" id="IPR002146">
    <property type="entry name" value="ATP_synth_b/b'su_bac/chlpt"/>
</dbReference>
<dbReference type="KEGG" id="alka:J0B03_04395"/>
<gene>
    <name evidence="13" type="primary">atpF</name>
    <name evidence="15" type="ORF">J0B03_04395</name>
</gene>
<keyword evidence="2 13" id="KW-0813">Transport</keyword>
<dbReference type="PANTHER" id="PTHR33445:SF1">
    <property type="entry name" value="ATP SYNTHASE SUBUNIT B"/>
    <property type="match status" value="1"/>
</dbReference>
<evidence type="ECO:0000256" key="6">
    <source>
        <dbReference type="ARBA" id="ARBA00022781"/>
    </source>
</evidence>
<dbReference type="NCBIfam" id="NF009992">
    <property type="entry name" value="PRK13461.1"/>
    <property type="match status" value="1"/>
</dbReference>
<evidence type="ECO:0000256" key="14">
    <source>
        <dbReference type="RuleBase" id="RU003848"/>
    </source>
</evidence>
<organism evidence="15 16">
    <name type="scientific">Alkalibacter rhizosphaerae</name>
    <dbReference type="NCBI Taxonomy" id="2815577"/>
    <lineage>
        <taxon>Bacteria</taxon>
        <taxon>Bacillati</taxon>
        <taxon>Bacillota</taxon>
        <taxon>Clostridia</taxon>
        <taxon>Eubacteriales</taxon>
        <taxon>Eubacteriaceae</taxon>
        <taxon>Alkalibacter</taxon>
    </lineage>
</organism>
<dbReference type="InterPro" id="IPR005864">
    <property type="entry name" value="ATP_synth_F0_bsu_bac"/>
</dbReference>
<evidence type="ECO:0000313" key="16">
    <source>
        <dbReference type="Proteomes" id="UP000663499"/>
    </source>
</evidence>
<dbReference type="GO" id="GO:0012505">
    <property type="term" value="C:endomembrane system"/>
    <property type="evidence" value="ECO:0007669"/>
    <property type="project" value="UniProtKB-SubCell"/>
</dbReference>
<dbReference type="Proteomes" id="UP000663499">
    <property type="component" value="Chromosome"/>
</dbReference>
<keyword evidence="8 13" id="KW-0406">Ion transport</keyword>
<feature type="transmembrane region" description="Helical" evidence="13">
    <location>
        <begin position="12"/>
        <end position="33"/>
    </location>
</feature>
<comment type="function">
    <text evidence="13">Component of the F(0) channel, it forms part of the peripheral stalk, linking F(1) to F(0).</text>
</comment>
<proteinExistence type="inferred from homology"/>
<keyword evidence="16" id="KW-1185">Reference proteome</keyword>
<evidence type="ECO:0000256" key="13">
    <source>
        <dbReference type="HAMAP-Rule" id="MF_01398"/>
    </source>
</evidence>
<dbReference type="InterPro" id="IPR050059">
    <property type="entry name" value="ATP_synthase_B_chain"/>
</dbReference>
<dbReference type="AlphaFoldDB" id="A0A975AJ34"/>
<evidence type="ECO:0000256" key="3">
    <source>
        <dbReference type="ARBA" id="ARBA00022475"/>
    </source>
</evidence>
<evidence type="ECO:0000256" key="10">
    <source>
        <dbReference type="ARBA" id="ARBA00023310"/>
    </source>
</evidence>
<dbReference type="Pfam" id="PF00430">
    <property type="entry name" value="ATP-synt_B"/>
    <property type="match status" value="1"/>
</dbReference>
<keyword evidence="5 13" id="KW-0812">Transmembrane</keyword>
<evidence type="ECO:0000256" key="9">
    <source>
        <dbReference type="ARBA" id="ARBA00023136"/>
    </source>
</evidence>
<name>A0A975AJ34_9FIRM</name>
<protein>
    <recommendedName>
        <fullName evidence="13">ATP synthase subunit b</fullName>
    </recommendedName>
    <alternativeName>
        <fullName evidence="13">ATP synthase F(0) sector subunit b</fullName>
    </alternativeName>
    <alternativeName>
        <fullName evidence="13">ATPase subunit I</fullName>
    </alternativeName>
    <alternativeName>
        <fullName evidence="13">F-type ATPase subunit b</fullName>
        <shortName evidence="13">F-ATPase subunit b</shortName>
    </alternativeName>
</protein>
<dbReference type="SUPFAM" id="SSF81573">
    <property type="entry name" value="F1F0 ATP synthase subunit B, membrane domain"/>
    <property type="match status" value="1"/>
</dbReference>
<evidence type="ECO:0000256" key="11">
    <source>
        <dbReference type="ARBA" id="ARBA00025198"/>
    </source>
</evidence>
<evidence type="ECO:0000313" key="15">
    <source>
        <dbReference type="EMBL" id="QSX09309.1"/>
    </source>
</evidence>
<sequence>MGNVGMVNVDFLQIAANIVNFLILFFIIKHFFYNKIKTFMAERSAEVATEITEAEKQRQEAEAYRTEYLEKLQNIDSESRDIIRAATTKANEKRNEIVKQADQEADRIFERNQIEIQREKEKALEELKNDIVNLSVLAAEKVVETELDQEKHHRLILNFIEEAGEVQ</sequence>
<evidence type="ECO:0000256" key="12">
    <source>
        <dbReference type="ARBA" id="ARBA00037847"/>
    </source>
</evidence>
<dbReference type="NCBIfam" id="TIGR01144">
    <property type="entry name" value="ATP_synt_b"/>
    <property type="match status" value="1"/>
</dbReference>
<dbReference type="GO" id="GO:0045259">
    <property type="term" value="C:proton-transporting ATP synthase complex"/>
    <property type="evidence" value="ECO:0007669"/>
    <property type="project" value="UniProtKB-KW"/>
</dbReference>
<dbReference type="GO" id="GO:0046961">
    <property type="term" value="F:proton-transporting ATPase activity, rotational mechanism"/>
    <property type="evidence" value="ECO:0007669"/>
    <property type="project" value="TreeGrafter"/>
</dbReference>
<comment type="subunit">
    <text evidence="13">F-type ATPases have 2 components, F(1) - the catalytic core - and F(0) - the membrane proton channel. F(1) has five subunits: alpha(3), beta(3), gamma(1), delta(1), epsilon(1). F(0) has three main subunits: a(1), b(2) and c(10-14). The alpha and beta chains form an alternating ring which encloses part of the gamma chain. F(1) is attached to F(0) by a central stalk formed by the gamma and epsilon chains, while a peripheral stalk is formed by the delta and b chains.</text>
</comment>
<evidence type="ECO:0000256" key="7">
    <source>
        <dbReference type="ARBA" id="ARBA00022989"/>
    </source>
</evidence>
<comment type="similarity">
    <text evidence="1 13 14">Belongs to the ATPase B chain family.</text>
</comment>
<keyword evidence="4 13" id="KW-0138">CF(0)</keyword>
<dbReference type="PANTHER" id="PTHR33445">
    <property type="entry name" value="ATP SYNTHASE SUBUNIT B', CHLOROPLASTIC"/>
    <property type="match status" value="1"/>
</dbReference>